<name>A0A1Y2GZ71_9FUNG</name>
<protein>
    <submittedName>
        <fullName evidence="2">Uncharacterized protein</fullName>
    </submittedName>
</protein>
<comment type="caution">
    <text evidence="2">The sequence shown here is derived from an EMBL/GenBank/DDBJ whole genome shotgun (WGS) entry which is preliminary data.</text>
</comment>
<evidence type="ECO:0000256" key="1">
    <source>
        <dbReference type="SAM" id="Phobius"/>
    </source>
</evidence>
<dbReference type="EMBL" id="MCFL01000367">
    <property type="protein sequence ID" value="ORZ27566.1"/>
    <property type="molecule type" value="Genomic_DNA"/>
</dbReference>
<evidence type="ECO:0000313" key="2">
    <source>
        <dbReference type="EMBL" id="ORZ27566.1"/>
    </source>
</evidence>
<dbReference type="Proteomes" id="UP000193411">
    <property type="component" value="Unassembled WGS sequence"/>
</dbReference>
<reference evidence="2 3" key="1">
    <citation type="submission" date="2016-07" db="EMBL/GenBank/DDBJ databases">
        <title>Pervasive Adenine N6-methylation of Active Genes in Fungi.</title>
        <authorList>
            <consortium name="DOE Joint Genome Institute"/>
            <person name="Mondo S.J."/>
            <person name="Dannebaum R.O."/>
            <person name="Kuo R.C."/>
            <person name="Labutti K."/>
            <person name="Haridas S."/>
            <person name="Kuo A."/>
            <person name="Salamov A."/>
            <person name="Ahrendt S.R."/>
            <person name="Lipzen A."/>
            <person name="Sullivan W."/>
            <person name="Andreopoulos W.B."/>
            <person name="Clum A."/>
            <person name="Lindquist E."/>
            <person name="Daum C."/>
            <person name="Ramamoorthy G.K."/>
            <person name="Gryganskyi A."/>
            <person name="Culley D."/>
            <person name="Magnuson J.K."/>
            <person name="James T.Y."/>
            <person name="O'Malley M.A."/>
            <person name="Stajich J.E."/>
            <person name="Spatafora J.W."/>
            <person name="Visel A."/>
            <person name="Grigoriev I.V."/>
        </authorList>
    </citation>
    <scope>NUCLEOTIDE SEQUENCE [LARGE SCALE GENOMIC DNA]</scope>
    <source>
        <strain evidence="2 3">PL171</strain>
    </source>
</reference>
<accession>A0A1Y2GZ71</accession>
<dbReference type="AlphaFoldDB" id="A0A1Y2GZ71"/>
<keyword evidence="1" id="KW-0472">Membrane</keyword>
<feature type="non-terminal residue" evidence="2">
    <location>
        <position position="1"/>
    </location>
</feature>
<organism evidence="2 3">
    <name type="scientific">Catenaria anguillulae PL171</name>
    <dbReference type="NCBI Taxonomy" id="765915"/>
    <lineage>
        <taxon>Eukaryota</taxon>
        <taxon>Fungi</taxon>
        <taxon>Fungi incertae sedis</taxon>
        <taxon>Blastocladiomycota</taxon>
        <taxon>Blastocladiomycetes</taxon>
        <taxon>Blastocladiales</taxon>
        <taxon>Catenariaceae</taxon>
        <taxon>Catenaria</taxon>
    </lineage>
</organism>
<keyword evidence="3" id="KW-1185">Reference proteome</keyword>
<keyword evidence="1" id="KW-1133">Transmembrane helix</keyword>
<gene>
    <name evidence="2" type="ORF">BCR44DRAFT_1455492</name>
</gene>
<feature type="transmembrane region" description="Helical" evidence="1">
    <location>
        <begin position="40"/>
        <end position="60"/>
    </location>
</feature>
<evidence type="ECO:0000313" key="3">
    <source>
        <dbReference type="Proteomes" id="UP000193411"/>
    </source>
</evidence>
<keyword evidence="1" id="KW-0812">Transmembrane</keyword>
<proteinExistence type="predicted"/>
<sequence>ATPERNWAVLTERNKAFERFVASIHHQPARRRTLAGQSNTMIFVFVFVFVFCFLTSRPSFPHPITSFPV</sequence>